<dbReference type="Proteomes" id="UP000187203">
    <property type="component" value="Unassembled WGS sequence"/>
</dbReference>
<gene>
    <name evidence="1" type="ORF">COLO4_15694</name>
</gene>
<evidence type="ECO:0000313" key="1">
    <source>
        <dbReference type="EMBL" id="OMO95736.1"/>
    </source>
</evidence>
<name>A0A1R3JLL0_9ROSI</name>
<keyword evidence="2" id="KW-1185">Reference proteome</keyword>
<protein>
    <submittedName>
        <fullName evidence="1">Uncharacterized protein</fullName>
    </submittedName>
</protein>
<evidence type="ECO:0000313" key="2">
    <source>
        <dbReference type="Proteomes" id="UP000187203"/>
    </source>
</evidence>
<comment type="caution">
    <text evidence="1">The sequence shown here is derived from an EMBL/GenBank/DDBJ whole genome shotgun (WGS) entry which is preliminary data.</text>
</comment>
<dbReference type="AlphaFoldDB" id="A0A1R3JLL0"/>
<dbReference type="EMBL" id="AWUE01015786">
    <property type="protein sequence ID" value="OMO95736.1"/>
    <property type="molecule type" value="Genomic_DNA"/>
</dbReference>
<proteinExistence type="predicted"/>
<accession>A0A1R3JLL0</accession>
<sequence>MAAKKSEESAARWIKTAVMVKRVARVRVG</sequence>
<organism evidence="1 2">
    <name type="scientific">Corchorus olitorius</name>
    <dbReference type="NCBI Taxonomy" id="93759"/>
    <lineage>
        <taxon>Eukaryota</taxon>
        <taxon>Viridiplantae</taxon>
        <taxon>Streptophyta</taxon>
        <taxon>Embryophyta</taxon>
        <taxon>Tracheophyta</taxon>
        <taxon>Spermatophyta</taxon>
        <taxon>Magnoliopsida</taxon>
        <taxon>eudicotyledons</taxon>
        <taxon>Gunneridae</taxon>
        <taxon>Pentapetalae</taxon>
        <taxon>rosids</taxon>
        <taxon>malvids</taxon>
        <taxon>Malvales</taxon>
        <taxon>Malvaceae</taxon>
        <taxon>Grewioideae</taxon>
        <taxon>Apeibeae</taxon>
        <taxon>Corchorus</taxon>
    </lineage>
</organism>
<reference evidence="2" key="1">
    <citation type="submission" date="2013-09" db="EMBL/GenBank/DDBJ databases">
        <title>Corchorus olitorius genome sequencing.</title>
        <authorList>
            <person name="Alam M."/>
            <person name="Haque M.S."/>
            <person name="Islam M.S."/>
            <person name="Emdad E.M."/>
            <person name="Islam M.M."/>
            <person name="Ahmed B."/>
            <person name="Halim A."/>
            <person name="Hossen Q.M.M."/>
            <person name="Hossain M.Z."/>
            <person name="Ahmed R."/>
            <person name="Khan M.M."/>
            <person name="Islam R."/>
            <person name="Rashid M.M."/>
            <person name="Khan S.A."/>
            <person name="Rahman M.S."/>
            <person name="Alam M."/>
            <person name="Yahiya A.S."/>
            <person name="Khan M.S."/>
            <person name="Azam M.S."/>
            <person name="Haque T."/>
            <person name="Lashkar M.Z.H."/>
            <person name="Akhand A.I."/>
            <person name="Morshed G."/>
            <person name="Roy S."/>
            <person name="Uddin K.S."/>
            <person name="Rabeya T."/>
            <person name="Hossain A.S."/>
            <person name="Chowdhury A."/>
            <person name="Snigdha A.R."/>
            <person name="Mortoza M.S."/>
            <person name="Matin S.A."/>
            <person name="Hoque S.M.E."/>
            <person name="Islam M.K."/>
            <person name="Roy D.K."/>
            <person name="Haider R."/>
            <person name="Moosa M.M."/>
            <person name="Elias S.M."/>
            <person name="Hasan A.M."/>
            <person name="Jahan S."/>
            <person name="Shafiuddin M."/>
            <person name="Mahmood N."/>
            <person name="Shommy N.S."/>
        </authorList>
    </citation>
    <scope>NUCLEOTIDE SEQUENCE [LARGE SCALE GENOMIC DNA]</scope>
    <source>
        <strain evidence="2">cv. O-4</strain>
    </source>
</reference>